<protein>
    <submittedName>
        <fullName evidence="3">Permease prefix domain 1-containing protein</fullName>
    </submittedName>
</protein>
<evidence type="ECO:0000256" key="1">
    <source>
        <dbReference type="SAM" id="MobiDB-lite"/>
    </source>
</evidence>
<keyword evidence="2" id="KW-1133">Transmembrane helix</keyword>
<name>A0ABT7V9Q2_9ACTN</name>
<proteinExistence type="predicted"/>
<dbReference type="InterPro" id="IPR047928">
    <property type="entry name" value="Perm_prefix_1"/>
</dbReference>
<accession>A0ABT7V9Q2</accession>
<reference evidence="4" key="1">
    <citation type="submission" date="2023-06" db="EMBL/GenBank/DDBJ databases">
        <title>Identification and characterization of horizontal gene transfer across gut microbiota members of farm animals based on homology search.</title>
        <authorList>
            <person name="Zeman M."/>
            <person name="Kubasova T."/>
            <person name="Jahodarova E."/>
            <person name="Nykrynova M."/>
            <person name="Rychlik I."/>
        </authorList>
    </citation>
    <scope>NUCLEOTIDE SEQUENCE [LARGE SCALE GENOMIC DNA]</scope>
    <source>
        <strain evidence="4">154_Feed</strain>
    </source>
</reference>
<comment type="caution">
    <text evidence="3">The sequence shown here is derived from an EMBL/GenBank/DDBJ whole genome shotgun (WGS) entry which is preliminary data.</text>
</comment>
<feature type="region of interest" description="Disordered" evidence="1">
    <location>
        <begin position="178"/>
        <end position="203"/>
    </location>
</feature>
<evidence type="ECO:0000313" key="4">
    <source>
        <dbReference type="Proteomes" id="UP001529421"/>
    </source>
</evidence>
<gene>
    <name evidence="3" type="ORF">QUW28_03450</name>
</gene>
<keyword evidence="2" id="KW-0472">Membrane</keyword>
<organism evidence="3 4">
    <name type="scientific">Enorma phocaeensis</name>
    <dbReference type="NCBI Taxonomy" id="1871019"/>
    <lineage>
        <taxon>Bacteria</taxon>
        <taxon>Bacillati</taxon>
        <taxon>Actinomycetota</taxon>
        <taxon>Coriobacteriia</taxon>
        <taxon>Coriobacteriales</taxon>
        <taxon>Coriobacteriaceae</taxon>
        <taxon>Enorma</taxon>
    </lineage>
</organism>
<dbReference type="NCBIfam" id="NF038403">
    <property type="entry name" value="perm_prefix_1"/>
    <property type="match status" value="1"/>
</dbReference>
<feature type="transmembrane region" description="Helical" evidence="2">
    <location>
        <begin position="137"/>
        <end position="156"/>
    </location>
</feature>
<evidence type="ECO:0000313" key="3">
    <source>
        <dbReference type="EMBL" id="MDM8274562.1"/>
    </source>
</evidence>
<feature type="region of interest" description="Disordered" evidence="1">
    <location>
        <begin position="51"/>
        <end position="131"/>
    </location>
</feature>
<dbReference type="Proteomes" id="UP001529421">
    <property type="component" value="Unassembled WGS sequence"/>
</dbReference>
<reference evidence="3 4" key="2">
    <citation type="submission" date="2023-06" db="EMBL/GenBank/DDBJ databases">
        <authorList>
            <person name="Zeman M."/>
            <person name="Kubasova T."/>
            <person name="Jahodarova E."/>
            <person name="Nykrynova M."/>
            <person name="Rychlik I."/>
        </authorList>
    </citation>
    <scope>NUCLEOTIDE SEQUENCE [LARGE SCALE GENOMIC DNA]</scope>
    <source>
        <strain evidence="3 4">154_Feed</strain>
    </source>
</reference>
<keyword evidence="2" id="KW-0812">Transmembrane</keyword>
<sequence>MNELRMYVEHLFEGKVLTSENIELKEEIYGNLMARYQDYLADGMSEDEALKKTKESVPSIDDVLSPDGELSEDEGSDTRRLDADDAASSAPTQVMDSPSGDSSSDEKARVAGAPVPPMEADVRQAGTSKAPRKKWPVVVGIAAAAVLVLGGLWVAMNMFVEPAVDRVEDTVANVQDITQGNAGGNAGNNAGNPGQTPTFTDPEDQREYEATTALMQEIEDSTADLLQIYAGRATSSEVADLAAELPLGAHRREAGLDDTATGVAYIDYTEVSEDIDGDAIDLALAYNATAIFSVYPDISTVRVTLQEANDSQWDADTYVFERTSLESSFTSVSDGLVTQLNSSLFESTDAWSQVKGYLDRAEFAERVVDRAETN</sequence>
<keyword evidence="4" id="KW-1185">Reference proteome</keyword>
<dbReference type="EMBL" id="JAUDDZ010000003">
    <property type="protein sequence ID" value="MDM8274562.1"/>
    <property type="molecule type" value="Genomic_DNA"/>
</dbReference>
<feature type="compositionally biased region" description="Polar residues" evidence="1">
    <location>
        <begin position="91"/>
        <end position="102"/>
    </location>
</feature>
<dbReference type="RefSeq" id="WP_289544595.1">
    <property type="nucleotide sequence ID" value="NZ_JAUDDZ010000003.1"/>
</dbReference>
<evidence type="ECO:0000256" key="2">
    <source>
        <dbReference type="SAM" id="Phobius"/>
    </source>
</evidence>